<sequence>MTAHCVFSKLFLTLKRLLRSKKCGTETSVIVNSNKKQQTCTHTESSANAFYTTHCTSAQQQTKGQRHRAV</sequence>
<name>A0A162R3R0_9CRUS</name>
<gene>
    <name evidence="1" type="ORF">APZ42_013232</name>
</gene>
<reference evidence="1 2" key="1">
    <citation type="submission" date="2016-03" db="EMBL/GenBank/DDBJ databases">
        <title>EvidentialGene: Evidence-directed Construction of Genes on Genomes.</title>
        <authorList>
            <person name="Gilbert D.G."/>
            <person name="Choi J.-H."/>
            <person name="Mockaitis K."/>
            <person name="Colbourne J."/>
            <person name="Pfrender M."/>
        </authorList>
    </citation>
    <scope>NUCLEOTIDE SEQUENCE [LARGE SCALE GENOMIC DNA]</scope>
    <source>
        <strain evidence="1 2">Xinb3</strain>
        <tissue evidence="1">Complete organism</tissue>
    </source>
</reference>
<keyword evidence="2" id="KW-1185">Reference proteome</keyword>
<evidence type="ECO:0000313" key="1">
    <source>
        <dbReference type="EMBL" id="KZS20206.1"/>
    </source>
</evidence>
<dbReference type="AlphaFoldDB" id="A0A162R3R0"/>
<dbReference type="EMBL" id="LRGB01000243">
    <property type="protein sequence ID" value="KZS20206.1"/>
    <property type="molecule type" value="Genomic_DNA"/>
</dbReference>
<proteinExistence type="predicted"/>
<dbReference type="Proteomes" id="UP000076858">
    <property type="component" value="Unassembled WGS sequence"/>
</dbReference>
<protein>
    <submittedName>
        <fullName evidence="1">Uncharacterized protein</fullName>
    </submittedName>
</protein>
<comment type="caution">
    <text evidence="1">The sequence shown here is derived from an EMBL/GenBank/DDBJ whole genome shotgun (WGS) entry which is preliminary data.</text>
</comment>
<organism evidence="1 2">
    <name type="scientific">Daphnia magna</name>
    <dbReference type="NCBI Taxonomy" id="35525"/>
    <lineage>
        <taxon>Eukaryota</taxon>
        <taxon>Metazoa</taxon>
        <taxon>Ecdysozoa</taxon>
        <taxon>Arthropoda</taxon>
        <taxon>Crustacea</taxon>
        <taxon>Branchiopoda</taxon>
        <taxon>Diplostraca</taxon>
        <taxon>Cladocera</taxon>
        <taxon>Anomopoda</taxon>
        <taxon>Daphniidae</taxon>
        <taxon>Daphnia</taxon>
    </lineage>
</organism>
<accession>A0A162R3R0</accession>
<evidence type="ECO:0000313" key="2">
    <source>
        <dbReference type="Proteomes" id="UP000076858"/>
    </source>
</evidence>